<dbReference type="OMA" id="PIKTEWH"/>
<keyword evidence="3" id="KW-0812">Transmembrane</keyword>
<dbReference type="InterPro" id="IPR033124">
    <property type="entry name" value="Ser_caboxypep_his_AS"/>
</dbReference>
<feature type="transmembrane region" description="Helical" evidence="3">
    <location>
        <begin position="466"/>
        <end position="487"/>
    </location>
</feature>
<dbReference type="PANTHER" id="PTHR11802">
    <property type="entry name" value="SERINE PROTEASE FAMILY S10 SERINE CARBOXYPEPTIDASE"/>
    <property type="match status" value="1"/>
</dbReference>
<dbReference type="InterPro" id="IPR001563">
    <property type="entry name" value="Peptidase_S10"/>
</dbReference>
<dbReference type="RefSeq" id="XP_012198696.1">
    <property type="nucleotide sequence ID" value="XM_012343306.1"/>
</dbReference>
<dbReference type="InterPro" id="IPR029058">
    <property type="entry name" value="AB_hydrolase_fold"/>
</dbReference>
<evidence type="ECO:0000313" key="5">
    <source>
        <dbReference type="Proteomes" id="UP000030745"/>
    </source>
</evidence>
<dbReference type="InterPro" id="IPR018202">
    <property type="entry name" value="Ser_caboxypep_ser_AS"/>
</dbReference>
<accession>A0A067CIA1</accession>
<comment type="similarity">
    <text evidence="1 2">Belongs to the peptidase S10 family.</text>
</comment>
<evidence type="ECO:0000256" key="2">
    <source>
        <dbReference type="RuleBase" id="RU361156"/>
    </source>
</evidence>
<dbReference type="KEGG" id="spar:SPRG_04377"/>
<dbReference type="PANTHER" id="PTHR11802:SF201">
    <property type="entry name" value="CARBOXYPEPTIDASE"/>
    <property type="match status" value="1"/>
</dbReference>
<protein>
    <recommendedName>
        <fullName evidence="2">Carboxypeptidase</fullName>
        <ecNumber evidence="2">3.4.16.-</ecNumber>
    </recommendedName>
</protein>
<dbReference type="EMBL" id="KK583201">
    <property type="protein sequence ID" value="KDO30474.1"/>
    <property type="molecule type" value="Genomic_DNA"/>
</dbReference>
<dbReference type="GO" id="GO:0006508">
    <property type="term" value="P:proteolysis"/>
    <property type="evidence" value="ECO:0007669"/>
    <property type="project" value="UniProtKB-KW"/>
</dbReference>
<keyword evidence="3" id="KW-1133">Transmembrane helix</keyword>
<reference evidence="4 5" key="1">
    <citation type="journal article" date="2013" name="PLoS Genet.">
        <title>Distinctive expansion of potential virulence genes in the genome of the oomycete fish pathogen Saprolegnia parasitica.</title>
        <authorList>
            <person name="Jiang R.H."/>
            <person name="de Bruijn I."/>
            <person name="Haas B.J."/>
            <person name="Belmonte R."/>
            <person name="Lobach L."/>
            <person name="Christie J."/>
            <person name="van den Ackerveken G."/>
            <person name="Bottin A."/>
            <person name="Bulone V."/>
            <person name="Diaz-Moreno S.M."/>
            <person name="Dumas B."/>
            <person name="Fan L."/>
            <person name="Gaulin E."/>
            <person name="Govers F."/>
            <person name="Grenville-Briggs L.J."/>
            <person name="Horner N.R."/>
            <person name="Levin J.Z."/>
            <person name="Mammella M."/>
            <person name="Meijer H.J."/>
            <person name="Morris P."/>
            <person name="Nusbaum C."/>
            <person name="Oome S."/>
            <person name="Phillips A.J."/>
            <person name="van Rooyen D."/>
            <person name="Rzeszutek E."/>
            <person name="Saraiva M."/>
            <person name="Secombes C.J."/>
            <person name="Seidl M.F."/>
            <person name="Snel B."/>
            <person name="Stassen J.H."/>
            <person name="Sykes S."/>
            <person name="Tripathy S."/>
            <person name="van den Berg H."/>
            <person name="Vega-Arreguin J.C."/>
            <person name="Wawra S."/>
            <person name="Young S.K."/>
            <person name="Zeng Q."/>
            <person name="Dieguez-Uribeondo J."/>
            <person name="Russ C."/>
            <person name="Tyler B.M."/>
            <person name="van West P."/>
        </authorList>
    </citation>
    <scope>NUCLEOTIDE SEQUENCE [LARGE SCALE GENOMIC DNA]</scope>
    <source>
        <strain evidence="4 5">CBS 223.65</strain>
    </source>
</reference>
<dbReference type="GO" id="GO:0004185">
    <property type="term" value="F:serine-type carboxypeptidase activity"/>
    <property type="evidence" value="ECO:0007669"/>
    <property type="project" value="UniProtKB-UniRule"/>
</dbReference>
<dbReference type="Gene3D" id="3.40.50.1820">
    <property type="entry name" value="alpha/beta hydrolase"/>
    <property type="match status" value="1"/>
</dbReference>
<gene>
    <name evidence="4" type="ORF">SPRG_04377</name>
</gene>
<dbReference type="FunFam" id="3.40.50.12670:FF:000002">
    <property type="entry name" value="Carboxypeptidase"/>
    <property type="match status" value="1"/>
</dbReference>
<dbReference type="Proteomes" id="UP000030745">
    <property type="component" value="Unassembled WGS sequence"/>
</dbReference>
<dbReference type="VEuPathDB" id="FungiDB:SPRG_04377"/>
<evidence type="ECO:0000256" key="3">
    <source>
        <dbReference type="SAM" id="Phobius"/>
    </source>
</evidence>
<dbReference type="PROSITE" id="PS00131">
    <property type="entry name" value="CARBOXYPEPT_SER_SER"/>
    <property type="match status" value="1"/>
</dbReference>
<dbReference type="GeneID" id="24126825"/>
<sequence>MTDHKITSLPGLNASVPFDQYAGQLTLPSNGQRMFYWLVEAEESPSTAPLVLWLNGGPGCSSLIGFFTELGPFVVNSDLSLKRNPYAWNRKVNMVFLESPAGVGFSQPILNTTDYNDDVTTARTYEFLQQLFAKYSKFTNRDFYITGESYAGMYLPWLASKLVSTPLASVAFKGFALGNGYTDETIDGNSYIDYLYTHALLSLSDYSAINTACPGSGIAECQVTDDCPAKCKTTMSSVLDRVNMTAMNEYYIYGDVCLFSNMDQVAALRPRNDIRPMHRGVYGPCADLYTDAYLHQATVHAALHLPASDTVVPWASCNDAVSDAYTRSSSALAKYPMILQAGLKVLVYSGDADSNVNFMGTQRWLANDGLNLSVESKWKAWFGPDKQLAGYTEGYTNLTFTTIKGAGHMVPATRPLHALYMFECFIFGDDVCKSFTYPVDDLEYLTGAVTSTDGLSLWQAHTSRDVGVFLAVVAIAVLVFGTVLRGVRSRKAQYTRIYT</sequence>
<dbReference type="PROSITE" id="PS00560">
    <property type="entry name" value="CARBOXYPEPT_SER_HIS"/>
    <property type="match status" value="1"/>
</dbReference>
<dbReference type="Pfam" id="PF00450">
    <property type="entry name" value="Peptidase_S10"/>
    <property type="match status" value="1"/>
</dbReference>
<organism evidence="4 5">
    <name type="scientific">Saprolegnia parasitica (strain CBS 223.65)</name>
    <dbReference type="NCBI Taxonomy" id="695850"/>
    <lineage>
        <taxon>Eukaryota</taxon>
        <taxon>Sar</taxon>
        <taxon>Stramenopiles</taxon>
        <taxon>Oomycota</taxon>
        <taxon>Saprolegniomycetes</taxon>
        <taxon>Saprolegniales</taxon>
        <taxon>Saprolegniaceae</taxon>
        <taxon>Saprolegnia</taxon>
    </lineage>
</organism>
<keyword evidence="5" id="KW-1185">Reference proteome</keyword>
<dbReference type="AlphaFoldDB" id="A0A067CIA1"/>
<evidence type="ECO:0000256" key="1">
    <source>
        <dbReference type="ARBA" id="ARBA00009431"/>
    </source>
</evidence>
<evidence type="ECO:0000313" key="4">
    <source>
        <dbReference type="EMBL" id="KDO30474.1"/>
    </source>
</evidence>
<keyword evidence="3" id="KW-0472">Membrane</keyword>
<proteinExistence type="inferred from homology"/>
<name>A0A067CIA1_SAPPC</name>
<keyword evidence="2" id="KW-0378">Hydrolase</keyword>
<keyword evidence="2" id="KW-0645">Protease</keyword>
<dbReference type="PRINTS" id="PR00724">
    <property type="entry name" value="CRBOXYPTASEC"/>
</dbReference>
<keyword evidence="2" id="KW-0121">Carboxypeptidase</keyword>
<dbReference type="SUPFAM" id="SSF53474">
    <property type="entry name" value="alpha/beta-Hydrolases"/>
    <property type="match status" value="1"/>
</dbReference>
<dbReference type="OrthoDB" id="443318at2759"/>
<dbReference type="EC" id="3.4.16.-" evidence="2"/>